<name>A0A834GIZ8_RHOSS</name>
<evidence type="ECO:0000313" key="6">
    <source>
        <dbReference type="Proteomes" id="UP000626092"/>
    </source>
</evidence>
<dbReference type="GO" id="GO:0032259">
    <property type="term" value="P:methylation"/>
    <property type="evidence" value="ECO:0007669"/>
    <property type="project" value="UniProtKB-KW"/>
</dbReference>
<keyword evidence="6" id="KW-1185">Reference proteome</keyword>
<dbReference type="SUPFAM" id="SSF53335">
    <property type="entry name" value="S-adenosyl-L-methionine-dependent methyltransferases"/>
    <property type="match status" value="1"/>
</dbReference>
<evidence type="ECO:0000256" key="4">
    <source>
        <dbReference type="SAM" id="MobiDB-lite"/>
    </source>
</evidence>
<accession>A0A834GIZ8</accession>
<keyword evidence="3" id="KW-0808">Transferase</keyword>
<dbReference type="PANTHER" id="PTHR12176">
    <property type="entry name" value="SAM-DEPENDENT METHYLTRANSFERASE SUPERFAMILY PROTEIN"/>
    <property type="match status" value="1"/>
</dbReference>
<comment type="similarity">
    <text evidence="1">Belongs to the methyltransferase superfamily.</text>
</comment>
<feature type="region of interest" description="Disordered" evidence="4">
    <location>
        <begin position="16"/>
        <end position="66"/>
    </location>
</feature>
<organism evidence="5 6">
    <name type="scientific">Rhododendron simsii</name>
    <name type="common">Sims's rhododendron</name>
    <dbReference type="NCBI Taxonomy" id="118357"/>
    <lineage>
        <taxon>Eukaryota</taxon>
        <taxon>Viridiplantae</taxon>
        <taxon>Streptophyta</taxon>
        <taxon>Embryophyta</taxon>
        <taxon>Tracheophyta</taxon>
        <taxon>Spermatophyta</taxon>
        <taxon>Magnoliopsida</taxon>
        <taxon>eudicotyledons</taxon>
        <taxon>Gunneridae</taxon>
        <taxon>Pentapetalae</taxon>
        <taxon>asterids</taxon>
        <taxon>Ericales</taxon>
        <taxon>Ericaceae</taxon>
        <taxon>Ericoideae</taxon>
        <taxon>Rhodoreae</taxon>
        <taxon>Rhododendron</taxon>
    </lineage>
</organism>
<dbReference type="AlphaFoldDB" id="A0A834GIZ8"/>
<proteinExistence type="inferred from homology"/>
<gene>
    <name evidence="5" type="ORF">RHSIM_Rhsim08G0176100</name>
</gene>
<evidence type="ECO:0008006" key="7">
    <source>
        <dbReference type="Google" id="ProtNLM"/>
    </source>
</evidence>
<feature type="compositionally biased region" description="Polar residues" evidence="4">
    <location>
        <begin position="48"/>
        <end position="64"/>
    </location>
</feature>
<dbReference type="GO" id="GO:0008168">
    <property type="term" value="F:methyltransferase activity"/>
    <property type="evidence" value="ECO:0007669"/>
    <property type="project" value="UniProtKB-KW"/>
</dbReference>
<dbReference type="OrthoDB" id="2016285at2759"/>
<evidence type="ECO:0000256" key="1">
    <source>
        <dbReference type="ARBA" id="ARBA00008361"/>
    </source>
</evidence>
<protein>
    <recommendedName>
        <fullName evidence="7">S-adenosyl-L-methionine-dependent methyltransferase</fullName>
    </recommendedName>
</protein>
<evidence type="ECO:0000256" key="2">
    <source>
        <dbReference type="ARBA" id="ARBA00022603"/>
    </source>
</evidence>
<comment type="caution">
    <text evidence="5">The sequence shown here is derived from an EMBL/GenBank/DDBJ whole genome shotgun (WGS) entry which is preliminary data.</text>
</comment>
<dbReference type="InterPro" id="IPR029063">
    <property type="entry name" value="SAM-dependent_MTases_sf"/>
</dbReference>
<dbReference type="EMBL" id="WJXA01000008">
    <property type="protein sequence ID" value="KAF7135798.1"/>
    <property type="molecule type" value="Genomic_DNA"/>
</dbReference>
<dbReference type="Gene3D" id="3.40.50.150">
    <property type="entry name" value="Vaccinia Virus protein VP39"/>
    <property type="match status" value="1"/>
</dbReference>
<sequence>MKSVTQPFFLSLQIQPSNPHRRQTSLHSLSPLSLSSLKTHPKRPFPIKSQQTHLNKTQSTSTQDDGIPIDHVKTLARFKSLHNHITVVQVSRAADHPFAGSRLLLLDSPGNIHSISFTFPNRRLFTSTYFDVFATLPPILPPGPLAVLGFGAGSAAKLILESYPTGVVHGWEIDPAVISVGREYFDLSWLERKFPDRLKVYIGDAMGAEIEDGFSGILVDLFSKGCLIPELQDPRTWEKMRRSLRRGGRIMVNVGGSCVEAEDGSDGRVVMEESVRALEKVFPGRVSVLTLGNRNEDSSVAMTGEMPDVGEWKRALPKALRFYADMWTPFHG</sequence>
<feature type="compositionally biased region" description="Low complexity" evidence="4">
    <location>
        <begin position="25"/>
        <end position="38"/>
    </location>
</feature>
<evidence type="ECO:0000256" key="3">
    <source>
        <dbReference type="ARBA" id="ARBA00022679"/>
    </source>
</evidence>
<reference evidence="5" key="1">
    <citation type="submission" date="2019-11" db="EMBL/GenBank/DDBJ databases">
        <authorList>
            <person name="Liu Y."/>
            <person name="Hou J."/>
            <person name="Li T.-Q."/>
            <person name="Guan C.-H."/>
            <person name="Wu X."/>
            <person name="Wu H.-Z."/>
            <person name="Ling F."/>
            <person name="Zhang R."/>
            <person name="Shi X.-G."/>
            <person name="Ren J.-P."/>
            <person name="Chen E.-F."/>
            <person name="Sun J.-M."/>
        </authorList>
    </citation>
    <scope>NUCLEOTIDE SEQUENCE</scope>
    <source>
        <strain evidence="5">Adult_tree_wgs_1</strain>
        <tissue evidence="5">Leaves</tissue>
    </source>
</reference>
<dbReference type="Proteomes" id="UP000626092">
    <property type="component" value="Unassembled WGS sequence"/>
</dbReference>
<dbReference type="PANTHER" id="PTHR12176:SF77">
    <property type="entry name" value="S-ADENOSYL-L-METHIONINE-DEPENDENT METHYLTRANSFERASES SUPERFAMILY PROTEIN"/>
    <property type="match status" value="1"/>
</dbReference>
<keyword evidence="2" id="KW-0489">Methyltransferase</keyword>
<dbReference type="InterPro" id="IPR051419">
    <property type="entry name" value="Lys/N-term_MeTrsfase_sf"/>
</dbReference>
<evidence type="ECO:0000313" key="5">
    <source>
        <dbReference type="EMBL" id="KAF7135798.1"/>
    </source>
</evidence>